<evidence type="ECO:0000259" key="8">
    <source>
        <dbReference type="Pfam" id="PF22874"/>
    </source>
</evidence>
<feature type="region of interest" description="Disordered" evidence="6">
    <location>
        <begin position="22"/>
        <end position="67"/>
    </location>
</feature>
<keyword evidence="5" id="KW-0961">Cell wall biogenesis/degradation</keyword>
<feature type="compositionally biased region" description="Acidic residues" evidence="6">
    <location>
        <begin position="87"/>
        <end position="97"/>
    </location>
</feature>
<evidence type="ECO:0000256" key="1">
    <source>
        <dbReference type="ARBA" id="ARBA00004555"/>
    </source>
</evidence>
<keyword evidence="4" id="KW-0333">Golgi apparatus</keyword>
<feature type="region of interest" description="Disordered" evidence="6">
    <location>
        <begin position="392"/>
        <end position="425"/>
    </location>
</feature>
<gene>
    <name evidence="10" type="ORF">RNJ44_02885</name>
</gene>
<dbReference type="InterPro" id="IPR053948">
    <property type="entry name" value="SBE2/SBE22_N"/>
</dbReference>
<feature type="domain" description="SBE2/SBE22 middle" evidence="8">
    <location>
        <begin position="436"/>
        <end position="553"/>
    </location>
</feature>
<reference evidence="10 11" key="1">
    <citation type="submission" date="2024-05" db="EMBL/GenBank/DDBJ databases">
        <title>Long read based assembly of the Candida bracarensis genome reveals expanded adhesin content.</title>
        <authorList>
            <person name="Marcet-Houben M."/>
            <person name="Ksiezopolska E."/>
            <person name="Gabaldon T."/>
        </authorList>
    </citation>
    <scope>NUCLEOTIDE SEQUENCE [LARGE SCALE GENOMIC DNA]</scope>
    <source>
        <strain evidence="10 11">CBM6</strain>
    </source>
</reference>
<evidence type="ECO:0000256" key="6">
    <source>
        <dbReference type="SAM" id="MobiDB-lite"/>
    </source>
</evidence>
<dbReference type="InterPro" id="IPR053949">
    <property type="entry name" value="SBE2/SBE22_M"/>
</dbReference>
<feature type="region of interest" description="Disordered" evidence="6">
    <location>
        <begin position="85"/>
        <end position="112"/>
    </location>
</feature>
<evidence type="ECO:0000313" key="11">
    <source>
        <dbReference type="Proteomes" id="UP001623330"/>
    </source>
</evidence>
<dbReference type="InterPro" id="IPR031403">
    <property type="entry name" value="Sbe2/Sbe22_C"/>
</dbReference>
<dbReference type="Pfam" id="PF22874">
    <property type="entry name" value="SBE2_M"/>
    <property type="match status" value="1"/>
</dbReference>
<evidence type="ECO:0000256" key="4">
    <source>
        <dbReference type="ARBA" id="ARBA00023034"/>
    </source>
</evidence>
<feature type="domain" description="SBE2/SBE22 N-terminal" evidence="9">
    <location>
        <begin position="154"/>
        <end position="378"/>
    </location>
</feature>
<protein>
    <submittedName>
        <fullName evidence="10">Protein SBE2</fullName>
    </submittedName>
</protein>
<feature type="compositionally biased region" description="Low complexity" evidence="6">
    <location>
        <begin position="263"/>
        <end position="273"/>
    </location>
</feature>
<evidence type="ECO:0000256" key="3">
    <source>
        <dbReference type="ARBA" id="ARBA00022927"/>
    </source>
</evidence>
<feature type="compositionally biased region" description="Low complexity" evidence="6">
    <location>
        <begin position="44"/>
        <end position="65"/>
    </location>
</feature>
<sequence>MSVQRMNVSSIRLRTVKEEVSVTDTTYDSHHSDLQLNVPKSRSRSQSNSVISGSSGYSSSGRIIGVNSARRPSDNLLLQIASHQESDNDNDDNDNDDNNEHDNDNDSDDEAMDDDLDLQEVDTPSKQPEYRKQTILVHPHQNNVSSSGLAHPRHKTTRPTSDNSITSNDIELFSPNPTDLSSGSSAEEEYDETHEHSVLSNKSNATVINRSLSLSIDTVTNRNTTDNKQTPTKYLPLESNSVGIAETPKARYMFTNIIRTRSQSSLVSSGNSSPLRFTDGSPQNNRLPSTSKTYSHSNSTSAILPSTQPMTPSHRYRLRRELRDVALQNSIKQKEKFYEEQDTNLDLKDDGVDASLIWNIPMASYSTSSFLNTTKSRHRDSDIKVVARNTPTVENKVDHPARKYPQRKPINSLSQPNLPSLNNNRPLRRPATVTSLEDIPATPIPGLSNMSDTEFMQETMQNLSAVYLHSQEAKSKGKLEERRDSTQYLPMIMKELSDKGMEDLVLVSEKKLEAVSSTRPSYLPPKSQKEKKIHEYQLAKFIEMASSDQLERKAKQEKKIAKTKINREKYLALLNRGITRKSSLYELKKLVWETPINDEIRLDVYHLLLESDARLISSSYVERFDYLKGILDGMDFPTDKEAEIQQIVNKSIKTKIGSNLEIKEDLYTLLKLKSISKQGLNIGDALIFHYFLHSKSFKELKDIWEISNVIQMTCFNDICKEKYDQRIVDKRGVTARIVRNPSFKSEFNSSTMNFSTWWNIIARMDSSLFMWLMDIIVVENSQCFTKRSINKEQFKGKNWEYYFSKYVVTNYRILASFAALVLLDYHFGFNDLKQLENVSNKKFCIPLYTDDIETRDDINSSFVKKWLHQYKKY</sequence>
<proteinExistence type="predicted"/>
<dbReference type="Proteomes" id="UP001623330">
    <property type="component" value="Unassembled WGS sequence"/>
</dbReference>
<dbReference type="EMBL" id="JBEVYD010000002">
    <property type="protein sequence ID" value="KAL3235097.1"/>
    <property type="molecule type" value="Genomic_DNA"/>
</dbReference>
<evidence type="ECO:0000313" key="10">
    <source>
        <dbReference type="EMBL" id="KAL3235097.1"/>
    </source>
</evidence>
<feature type="compositionally biased region" description="Low complexity" evidence="6">
    <location>
        <begin position="411"/>
        <end position="425"/>
    </location>
</feature>
<dbReference type="Pfam" id="PF22876">
    <property type="entry name" value="SBE2_N"/>
    <property type="match status" value="1"/>
</dbReference>
<feature type="region of interest" description="Disordered" evidence="6">
    <location>
        <begin position="263"/>
        <end position="312"/>
    </location>
</feature>
<dbReference type="Pfam" id="PF17076">
    <property type="entry name" value="SBE2_C"/>
    <property type="match status" value="1"/>
</dbReference>
<comment type="subcellular location">
    <subcellularLocation>
        <location evidence="1">Golgi apparatus</location>
    </subcellularLocation>
</comment>
<comment type="caution">
    <text evidence="10">The sequence shown here is derived from an EMBL/GenBank/DDBJ whole genome shotgun (WGS) entry which is preliminary data.</text>
</comment>
<keyword evidence="3" id="KW-0653">Protein transport</keyword>
<evidence type="ECO:0000259" key="7">
    <source>
        <dbReference type="Pfam" id="PF17076"/>
    </source>
</evidence>
<keyword evidence="2" id="KW-0813">Transport</keyword>
<organism evidence="10 11">
    <name type="scientific">Nakaseomyces bracarensis</name>
    <dbReference type="NCBI Taxonomy" id="273131"/>
    <lineage>
        <taxon>Eukaryota</taxon>
        <taxon>Fungi</taxon>
        <taxon>Dikarya</taxon>
        <taxon>Ascomycota</taxon>
        <taxon>Saccharomycotina</taxon>
        <taxon>Saccharomycetes</taxon>
        <taxon>Saccharomycetales</taxon>
        <taxon>Saccharomycetaceae</taxon>
        <taxon>Nakaseomyces</taxon>
    </lineage>
</organism>
<evidence type="ECO:0000256" key="2">
    <source>
        <dbReference type="ARBA" id="ARBA00022448"/>
    </source>
</evidence>
<feature type="region of interest" description="Disordered" evidence="6">
    <location>
        <begin position="136"/>
        <end position="200"/>
    </location>
</feature>
<accession>A0ABR4P0H5</accession>
<feature type="domain" description="Sbe2/Sbe22 C-terminal" evidence="7">
    <location>
        <begin position="562"/>
        <end position="873"/>
    </location>
</feature>
<evidence type="ECO:0000256" key="5">
    <source>
        <dbReference type="ARBA" id="ARBA00023316"/>
    </source>
</evidence>
<keyword evidence="11" id="KW-1185">Reference proteome</keyword>
<evidence type="ECO:0000259" key="9">
    <source>
        <dbReference type="Pfam" id="PF22876"/>
    </source>
</evidence>
<feature type="compositionally biased region" description="Polar residues" evidence="6">
    <location>
        <begin position="280"/>
        <end position="311"/>
    </location>
</feature>
<feature type="compositionally biased region" description="Polar residues" evidence="6">
    <location>
        <begin position="158"/>
        <end position="185"/>
    </location>
</feature>
<name>A0ABR4P0H5_9SACH</name>